<evidence type="ECO:0000313" key="3">
    <source>
        <dbReference type="Proteomes" id="UP001235849"/>
    </source>
</evidence>
<dbReference type="Proteomes" id="UP001235849">
    <property type="component" value="Unassembled WGS sequence"/>
</dbReference>
<keyword evidence="1" id="KW-0812">Transmembrane</keyword>
<keyword evidence="3" id="KW-1185">Reference proteome</keyword>
<comment type="caution">
    <text evidence="2">The sequence shown here is derived from an EMBL/GenBank/DDBJ whole genome shotgun (WGS) entry which is preliminary data.</text>
</comment>
<reference evidence="2 3" key="1">
    <citation type="submission" date="2023-01" db="EMBL/GenBank/DDBJ databases">
        <title>Novel diversity within Roseofilum (Cyanobacteria; Desertifilaceae) from marine benthic mats with descriptions of four novel species.</title>
        <authorList>
            <person name="Wang Y."/>
            <person name="Berthold D.E."/>
            <person name="Hu J."/>
            <person name="Lefler F.W."/>
            <person name="Laughinghouse H.D. IV."/>
        </authorList>
    </citation>
    <scope>NUCLEOTIDE SEQUENCE [LARGE SCALE GENOMIC DNA]</scope>
    <source>
        <strain evidence="2 3">BLCC-M114</strain>
    </source>
</reference>
<dbReference type="EMBL" id="JAQOSO010000064">
    <property type="protein sequence ID" value="MDJ1174760.1"/>
    <property type="molecule type" value="Genomic_DNA"/>
</dbReference>
<evidence type="ECO:0000313" key="2">
    <source>
        <dbReference type="EMBL" id="MDJ1174760.1"/>
    </source>
</evidence>
<gene>
    <name evidence="2" type="ORF">PMG25_11715</name>
</gene>
<evidence type="ECO:0000256" key="1">
    <source>
        <dbReference type="SAM" id="Phobius"/>
    </source>
</evidence>
<name>A0ABT7B6G9_9CYAN</name>
<dbReference type="RefSeq" id="WP_283767081.1">
    <property type="nucleotide sequence ID" value="NZ_JAQOSO010000064.1"/>
</dbReference>
<sequence length="258" mass="29695">MNDQPPPKTGKPSWPLWVLLGFMVVILALGAIPGYFNGSWQWQSPPKVAALKQLREVRKNGLTLSGWETIEQMEIRLGGHRWSYQKLEGNWEEPVMLLLLIQNSDLDQPRVEWVDVNGFVQQIFRDWKSDSYQMKTWQVNTDSGQDVRVRSRFFRGWNPIQTFALVQWYAWPTGGDPAPVNWFMADRLAQTRGDRAPWMAVSMMIPMEHLGDLEDVEDISQSLVQTIQTTLMETVFTENLGLKPRTFRSGSVNQSPGQ</sequence>
<accession>A0ABT7B6G9</accession>
<dbReference type="InterPro" id="IPR030917">
    <property type="entry name" value="Cyanoexo_CrtB_assoc"/>
</dbReference>
<protein>
    <submittedName>
        <fullName evidence="2">Cyanoexosortase B system-associated protein</fullName>
    </submittedName>
</protein>
<keyword evidence="1" id="KW-0472">Membrane</keyword>
<proteinExistence type="predicted"/>
<keyword evidence="1" id="KW-1133">Transmembrane helix</keyword>
<dbReference type="NCBIfam" id="TIGR04533">
    <property type="entry name" value="cyanosortB_assc"/>
    <property type="match status" value="1"/>
</dbReference>
<organism evidence="2 3">
    <name type="scientific">Roseofilum capinflatum BLCC-M114</name>
    <dbReference type="NCBI Taxonomy" id="3022440"/>
    <lineage>
        <taxon>Bacteria</taxon>
        <taxon>Bacillati</taxon>
        <taxon>Cyanobacteriota</taxon>
        <taxon>Cyanophyceae</taxon>
        <taxon>Desertifilales</taxon>
        <taxon>Desertifilaceae</taxon>
        <taxon>Roseofilum</taxon>
        <taxon>Roseofilum capinflatum</taxon>
    </lineage>
</organism>
<feature type="transmembrane region" description="Helical" evidence="1">
    <location>
        <begin position="14"/>
        <end position="36"/>
    </location>
</feature>